<dbReference type="GO" id="GO:0140664">
    <property type="term" value="F:ATP-dependent DNA damage sensor activity"/>
    <property type="evidence" value="ECO:0007669"/>
    <property type="project" value="InterPro"/>
</dbReference>
<keyword evidence="7" id="KW-1185">Reference proteome</keyword>
<evidence type="ECO:0000313" key="7">
    <source>
        <dbReference type="Proteomes" id="UP001153620"/>
    </source>
</evidence>
<reference evidence="6" key="2">
    <citation type="submission" date="2022-10" db="EMBL/GenBank/DDBJ databases">
        <authorList>
            <consortium name="ENA_rothamsted_submissions"/>
            <consortium name="culmorum"/>
            <person name="King R."/>
        </authorList>
    </citation>
    <scope>NUCLEOTIDE SEQUENCE</scope>
</reference>
<dbReference type="InterPro" id="IPR045076">
    <property type="entry name" value="MutS"/>
</dbReference>
<name>A0A9N9WQT1_9DIPT</name>
<protein>
    <recommendedName>
        <fullName evidence="5">DNA mismatch repair proteins mutS family domain-containing protein</fullName>
    </recommendedName>
</protein>
<dbReference type="InterPro" id="IPR007696">
    <property type="entry name" value="DNA_mismatch_repair_MutS_core"/>
</dbReference>
<dbReference type="GO" id="GO:0051026">
    <property type="term" value="P:chiasma assembly"/>
    <property type="evidence" value="ECO:0007669"/>
    <property type="project" value="TreeGrafter"/>
</dbReference>
<gene>
    <name evidence="6" type="ORF">CHIRRI_LOCUS5134</name>
</gene>
<dbReference type="Proteomes" id="UP001153620">
    <property type="component" value="Chromosome 2"/>
</dbReference>
<dbReference type="PROSITE" id="PS00486">
    <property type="entry name" value="DNA_MISMATCH_REPAIR_2"/>
    <property type="match status" value="1"/>
</dbReference>
<accession>A0A9N9WQT1</accession>
<reference evidence="6" key="1">
    <citation type="submission" date="2022-01" db="EMBL/GenBank/DDBJ databases">
        <authorList>
            <person name="King R."/>
        </authorList>
    </citation>
    <scope>NUCLEOTIDE SEQUENCE</scope>
</reference>
<dbReference type="GO" id="GO:0030983">
    <property type="term" value="F:mismatched DNA binding"/>
    <property type="evidence" value="ECO:0007669"/>
    <property type="project" value="InterPro"/>
</dbReference>
<evidence type="ECO:0000259" key="5">
    <source>
        <dbReference type="PROSITE" id="PS00486"/>
    </source>
</evidence>
<keyword evidence="3" id="KW-0067">ATP-binding</keyword>
<dbReference type="Pfam" id="PF00488">
    <property type="entry name" value="MutS_V"/>
    <property type="match status" value="1"/>
</dbReference>
<dbReference type="GO" id="GO:0006298">
    <property type="term" value="P:mismatch repair"/>
    <property type="evidence" value="ECO:0007669"/>
    <property type="project" value="InterPro"/>
</dbReference>
<sequence>MEVDDENNEEENILSITWDSGSVAAAYFNLQTLELHIVQEIIDLRPDYAQLRNIFRQVMPSYLVLSSGSNAFLQEVLELLDPSCTGNNELINKYKVRKAGASNASLSNLSIYPFDRKNHQEGLRKRIYELDLPGMTNASSCSLSDRQIFINSVFPMNQELFVIALGNLLRYLGENYLKWRHVFLGLEKKLICTNVINSILQTQVLLDDSTFNSLNIFCNIYHPSSFKLQIRKDGLSLYNLLNNCNSSIGSQELKNILRQPTRDLNELNLRFETIEWCLKKENEQHVQRIKHLLSGFVNINGVLQRIINNLGKTNDWKSFKRTVYHAASICELCASFPLEFVQKTFIKELGSYCKEGLSVNGILFALDKIVDLEAIDEKKRFIVKKGLNQTLDIKRDELNDFIENCSDLKPDASMMKLNQSLNAFKVIFYPEVGFLIGTNLKIEALNLNNIVDTDEIEIVFQTNEAVYFKTPTCKMWNQKYDKQMTEIVEQEMEIFQKLIQYINENFAELAEISKLCAKLDCLISFAKVAETNQYVRPNITKDRKIEIINGRHPLLEQIKDYIPSTTLINEQNNDFINIIKAPNSSGKSIYVKQIALICYMAHIGCFVPASENCNITLLHSIYTRIYTPESIYNNESAFMSDLQQMSKIIMNSTDRSLILIDEFGKGTHYKDGIALLTATIEHFAERGKEFVPYIFITTHYPQVHQLLQSKELVNLKTIKTKKNDTNVFQSTYRIVDGVNEQVCTEFPESKKIIFNIFNQKDKDQELKTFNDAYSTSIKAFVLVMAKMMLRKDHVTYDFIKDIYSKVSIENFLNM</sequence>
<comment type="similarity">
    <text evidence="1">Belongs to the DNA mismatch repair MutS family.</text>
</comment>
<keyword evidence="2" id="KW-0547">Nucleotide-binding</keyword>
<dbReference type="InterPro" id="IPR027417">
    <property type="entry name" value="P-loop_NTPase"/>
</dbReference>
<feature type="domain" description="DNA mismatch repair proteins mutS family" evidence="5">
    <location>
        <begin position="656"/>
        <end position="672"/>
    </location>
</feature>
<organism evidence="6 7">
    <name type="scientific">Chironomus riparius</name>
    <dbReference type="NCBI Taxonomy" id="315576"/>
    <lineage>
        <taxon>Eukaryota</taxon>
        <taxon>Metazoa</taxon>
        <taxon>Ecdysozoa</taxon>
        <taxon>Arthropoda</taxon>
        <taxon>Hexapoda</taxon>
        <taxon>Insecta</taxon>
        <taxon>Pterygota</taxon>
        <taxon>Neoptera</taxon>
        <taxon>Endopterygota</taxon>
        <taxon>Diptera</taxon>
        <taxon>Nematocera</taxon>
        <taxon>Chironomoidea</taxon>
        <taxon>Chironomidae</taxon>
        <taxon>Chironominae</taxon>
        <taxon>Chironomus</taxon>
    </lineage>
</organism>
<dbReference type="Pfam" id="PF05192">
    <property type="entry name" value="MutS_III"/>
    <property type="match status" value="1"/>
</dbReference>
<evidence type="ECO:0000256" key="2">
    <source>
        <dbReference type="ARBA" id="ARBA00022741"/>
    </source>
</evidence>
<dbReference type="GO" id="GO:0005634">
    <property type="term" value="C:nucleus"/>
    <property type="evidence" value="ECO:0007669"/>
    <property type="project" value="TreeGrafter"/>
</dbReference>
<dbReference type="Gene3D" id="1.10.1420.10">
    <property type="match status" value="2"/>
</dbReference>
<dbReference type="InterPro" id="IPR036187">
    <property type="entry name" value="DNA_mismatch_repair_MutS_sf"/>
</dbReference>
<dbReference type="InterPro" id="IPR000432">
    <property type="entry name" value="DNA_mismatch_repair_MutS_C"/>
</dbReference>
<dbReference type="OrthoDB" id="29596at2759"/>
<evidence type="ECO:0000256" key="4">
    <source>
        <dbReference type="ARBA" id="ARBA00023125"/>
    </source>
</evidence>
<dbReference type="EMBL" id="OU895878">
    <property type="protein sequence ID" value="CAG9802219.1"/>
    <property type="molecule type" value="Genomic_DNA"/>
</dbReference>
<dbReference type="GO" id="GO:0005524">
    <property type="term" value="F:ATP binding"/>
    <property type="evidence" value="ECO:0007669"/>
    <property type="project" value="UniProtKB-KW"/>
</dbReference>
<dbReference type="Gene3D" id="3.40.50.300">
    <property type="entry name" value="P-loop containing nucleotide triphosphate hydrolases"/>
    <property type="match status" value="1"/>
</dbReference>
<dbReference type="SMART" id="SM00533">
    <property type="entry name" value="MUTSd"/>
    <property type="match status" value="1"/>
</dbReference>
<evidence type="ECO:0000256" key="3">
    <source>
        <dbReference type="ARBA" id="ARBA00022840"/>
    </source>
</evidence>
<evidence type="ECO:0000313" key="6">
    <source>
        <dbReference type="EMBL" id="CAG9802219.1"/>
    </source>
</evidence>
<dbReference type="AlphaFoldDB" id="A0A9N9WQT1"/>
<dbReference type="PANTHER" id="PTHR11361">
    <property type="entry name" value="DNA MISMATCH REPAIR PROTEIN MUTS FAMILY MEMBER"/>
    <property type="match status" value="1"/>
</dbReference>
<dbReference type="SMART" id="SM00534">
    <property type="entry name" value="MUTSac"/>
    <property type="match status" value="1"/>
</dbReference>
<proteinExistence type="inferred from homology"/>
<dbReference type="PANTHER" id="PTHR11361:SF20">
    <property type="entry name" value="MUTS PROTEIN HOMOLOG 5"/>
    <property type="match status" value="1"/>
</dbReference>
<keyword evidence="4" id="KW-0238">DNA-binding</keyword>
<dbReference type="SUPFAM" id="SSF48334">
    <property type="entry name" value="DNA repair protein MutS, domain III"/>
    <property type="match status" value="1"/>
</dbReference>
<evidence type="ECO:0000256" key="1">
    <source>
        <dbReference type="ARBA" id="ARBA00006271"/>
    </source>
</evidence>
<dbReference type="SUPFAM" id="SSF52540">
    <property type="entry name" value="P-loop containing nucleoside triphosphate hydrolases"/>
    <property type="match status" value="1"/>
</dbReference>